<dbReference type="RefSeq" id="WP_142787552.1">
    <property type="nucleotide sequence ID" value="NZ_VHJK01000001.1"/>
</dbReference>
<dbReference type="OrthoDB" id="7597188at2"/>
<comment type="caution">
    <text evidence="1">The sequence shown here is derived from an EMBL/GenBank/DDBJ whole genome shotgun (WGS) entry which is preliminary data.</text>
</comment>
<dbReference type="AlphaFoldDB" id="A0A547PAW3"/>
<sequence length="278" mass="30932">MPEGRKGSIAVLGGGLYASLTALALAHCRPDHRIYLVTDTTPLERDVISPVLRSSLNHSAQELLEPFIVSKWPGYFISRNGEPQFHEGEVLLLAKEQIQAEIAIQSPRLEVVHSSKKLEIQPNLVELPTGRALAVDHIIDLREELADPENGMAFNKVLQTDYVFDAPHGLPHPVMYLASPEAEASNEKYSQLIPFSETHLRVVTIARGQIKSDPNLPISELHRVSAVTVGRCFGELTSPPLWTARMPYLQPCESVDDWRILDAVWLALAIREGYRANP</sequence>
<keyword evidence="2" id="KW-1185">Reference proteome</keyword>
<organism evidence="1 2">
    <name type="scientific">Erythrobacter insulae</name>
    <dbReference type="NCBI Taxonomy" id="2584124"/>
    <lineage>
        <taxon>Bacteria</taxon>
        <taxon>Pseudomonadati</taxon>
        <taxon>Pseudomonadota</taxon>
        <taxon>Alphaproteobacteria</taxon>
        <taxon>Sphingomonadales</taxon>
        <taxon>Erythrobacteraceae</taxon>
        <taxon>Erythrobacter/Porphyrobacter group</taxon>
        <taxon>Erythrobacter</taxon>
    </lineage>
</organism>
<dbReference type="EMBL" id="VHJK01000001">
    <property type="protein sequence ID" value="TRD11286.1"/>
    <property type="molecule type" value="Genomic_DNA"/>
</dbReference>
<accession>A0A547PAW3</accession>
<gene>
    <name evidence="1" type="ORF">FGU71_05105</name>
</gene>
<protein>
    <submittedName>
        <fullName evidence="1">Uncharacterized protein</fullName>
    </submittedName>
</protein>
<reference evidence="1 2" key="1">
    <citation type="submission" date="2019-06" db="EMBL/GenBank/DDBJ databases">
        <title>Erythrobacter insulae sp. nov., isolated from a tidal flat.</title>
        <authorList>
            <person name="Yoon J.-H."/>
        </authorList>
    </citation>
    <scope>NUCLEOTIDE SEQUENCE [LARGE SCALE GENOMIC DNA]</scope>
    <source>
        <strain evidence="1 2">JBTF-M21</strain>
    </source>
</reference>
<name>A0A547PAW3_9SPHN</name>
<dbReference type="Proteomes" id="UP000316343">
    <property type="component" value="Unassembled WGS sequence"/>
</dbReference>
<evidence type="ECO:0000313" key="2">
    <source>
        <dbReference type="Proteomes" id="UP000316343"/>
    </source>
</evidence>
<proteinExistence type="predicted"/>
<evidence type="ECO:0000313" key="1">
    <source>
        <dbReference type="EMBL" id="TRD11286.1"/>
    </source>
</evidence>